<evidence type="ECO:0000313" key="2">
    <source>
        <dbReference type="Proteomes" id="UP000433309"/>
    </source>
</evidence>
<dbReference type="AlphaFoldDB" id="A0A6I2L3J1"/>
<dbReference type="EMBL" id="WKJK01000011">
    <property type="protein sequence ID" value="MRW92382.1"/>
    <property type="molecule type" value="Genomic_DNA"/>
</dbReference>
<name>A0A6I2L3J1_9BURK</name>
<proteinExistence type="predicted"/>
<organism evidence="1 2">
    <name type="scientific">Duganella guangzhouensis</name>
    <dbReference type="NCBI Taxonomy" id="2666084"/>
    <lineage>
        <taxon>Bacteria</taxon>
        <taxon>Pseudomonadati</taxon>
        <taxon>Pseudomonadota</taxon>
        <taxon>Betaproteobacteria</taxon>
        <taxon>Burkholderiales</taxon>
        <taxon>Oxalobacteraceae</taxon>
        <taxon>Telluria group</taxon>
        <taxon>Duganella</taxon>
    </lineage>
</organism>
<accession>A0A6I2L3J1</accession>
<gene>
    <name evidence="1" type="ORF">GJ699_20505</name>
</gene>
<reference evidence="1 2" key="1">
    <citation type="submission" date="2019-11" db="EMBL/GenBank/DDBJ databases">
        <title>Novel species isolated from a subtropical stream in China.</title>
        <authorList>
            <person name="Lu H."/>
        </authorList>
    </citation>
    <scope>NUCLEOTIDE SEQUENCE [LARGE SCALE GENOMIC DNA]</scope>
    <source>
        <strain evidence="1 2">FT80W</strain>
    </source>
</reference>
<protein>
    <submittedName>
        <fullName evidence="1">Uncharacterized protein</fullName>
    </submittedName>
</protein>
<keyword evidence="2" id="KW-1185">Reference proteome</keyword>
<comment type="caution">
    <text evidence="1">The sequence shown here is derived from an EMBL/GenBank/DDBJ whole genome shotgun (WGS) entry which is preliminary data.</text>
</comment>
<evidence type="ECO:0000313" key="1">
    <source>
        <dbReference type="EMBL" id="MRW92382.1"/>
    </source>
</evidence>
<dbReference type="Proteomes" id="UP000433309">
    <property type="component" value="Unassembled WGS sequence"/>
</dbReference>
<dbReference type="RefSeq" id="WP_195763605.1">
    <property type="nucleotide sequence ID" value="NZ_WKJK01000011.1"/>
</dbReference>
<sequence length="157" mass="17985">MSTAIYDLFALTPSAQLALHPSLAGYTGLPVEEVRAIVLAEHDHNSALSVLACVEAALRTDYLKRCYTKQKDDIARSFRDIYKKRAERARLDDDILACWRDSSSIPKVLIGELIGAFNYRHWLAHGRYWTQKFGRLYDYPTVYTIADAFLEAMKQHE</sequence>